<evidence type="ECO:0000313" key="4">
    <source>
        <dbReference type="EMBL" id="MBV2143657.1"/>
    </source>
</evidence>
<dbReference type="PANTHER" id="PTHR42949">
    <property type="entry name" value="ANAEROBIC GLYCEROL-3-PHOSPHATE DEHYDROGENASE SUBUNIT B"/>
    <property type="match status" value="1"/>
</dbReference>
<keyword evidence="5" id="KW-1185">Reference proteome</keyword>
<reference evidence="4 5" key="1">
    <citation type="submission" date="2021-06" db="EMBL/GenBank/DDBJ databases">
        <title>Falsochrobactrum tianjin sp.nov., a new petroleum-degrading bacteria isolated from oily soils.</title>
        <authorList>
            <person name="Chen G."/>
            <person name="Chen H."/>
            <person name="Tian J."/>
            <person name="Qing J."/>
            <person name="Zhong L."/>
            <person name="Ma W."/>
            <person name="Song Y."/>
            <person name="Cui X."/>
            <person name="Yan B."/>
        </authorList>
    </citation>
    <scope>NUCLEOTIDE SEQUENCE [LARGE SCALE GENOMIC DNA]</scope>
    <source>
        <strain evidence="4 5">TDYN1</strain>
    </source>
</reference>
<name>A0A949PN15_9HYPH</name>
<dbReference type="RefSeq" id="WP_217677644.1">
    <property type="nucleotide sequence ID" value="NZ_JAHRVA010000003.1"/>
</dbReference>
<evidence type="ECO:0000256" key="1">
    <source>
        <dbReference type="ARBA" id="ARBA00023002"/>
    </source>
</evidence>
<evidence type="ECO:0000259" key="3">
    <source>
        <dbReference type="Pfam" id="PF07992"/>
    </source>
</evidence>
<dbReference type="InterPro" id="IPR051691">
    <property type="entry name" value="Metab_Enz_Cyan_OpOx_G3PDH"/>
</dbReference>
<dbReference type="InterPro" id="IPR007419">
    <property type="entry name" value="BFD-like_2Fe2S-bd_dom"/>
</dbReference>
<dbReference type="Pfam" id="PF04324">
    <property type="entry name" value="Fer2_BFD"/>
    <property type="match status" value="1"/>
</dbReference>
<sequence>MKNQTGCDLRPVIIGAGPAGLAAARAFVEAGVRPIVLEETNSPGGQGTRRLSPAVENLGNKIFGHRIYKRSVERERQEDLVLAQCDYRRNTLAWAIYNNVISTLSDDGYDEIPYGQLLIAIGATDRILAVEGWQLSGVYTLGGAQVALKTHGSAIGRKIIFAGSSPLLYLAAAQYARLGFRDITILDTTPKSEKYRAAIAMARYSLKTLFEGISLIRELRAYGVKIKNGVRLVRFEGDQRVRSVVYSERRNKDQKIECDAVAFGFGLKPETQLAELAGAQLGFNEHFRQWLPLIDDDGQAGSDFWLAGDSVAVGGADAAAMSGRLAALAMLAQQGRAQDRNEIARLRAKIKKLRNFQQAMTNAFRWPYGDAPLITDETYVCRCERVTAGEIRQAVYSDVAHTEVNRIKAITRCGMGRCQGRFCNQTLQEIAIFASGKEPRAVGRLRAQAPFRPIPVGHADDVLGRQEQDCV</sequence>
<dbReference type="GO" id="GO:0016491">
    <property type="term" value="F:oxidoreductase activity"/>
    <property type="evidence" value="ECO:0007669"/>
    <property type="project" value="UniProtKB-KW"/>
</dbReference>
<dbReference type="AlphaFoldDB" id="A0A949PN15"/>
<dbReference type="CDD" id="cd19946">
    <property type="entry name" value="GlpA-like_Fer2_BFD-like"/>
    <property type="match status" value="1"/>
</dbReference>
<dbReference type="Pfam" id="PF07992">
    <property type="entry name" value="Pyr_redox_2"/>
    <property type="match status" value="1"/>
</dbReference>
<dbReference type="Proteomes" id="UP000752297">
    <property type="component" value="Unassembled WGS sequence"/>
</dbReference>
<accession>A0A949PN15</accession>
<evidence type="ECO:0000259" key="2">
    <source>
        <dbReference type="Pfam" id="PF04324"/>
    </source>
</evidence>
<feature type="domain" description="BFD-like [2Fe-2S]-binding" evidence="2">
    <location>
        <begin position="379"/>
        <end position="430"/>
    </location>
</feature>
<dbReference type="PANTHER" id="PTHR42949:SF3">
    <property type="entry name" value="ANAEROBIC GLYCEROL-3-PHOSPHATE DEHYDROGENASE SUBUNIT B"/>
    <property type="match status" value="1"/>
</dbReference>
<dbReference type="InterPro" id="IPR017224">
    <property type="entry name" value="Opine_Oxase_asu/HCN_bsu"/>
</dbReference>
<evidence type="ECO:0000313" key="5">
    <source>
        <dbReference type="Proteomes" id="UP000752297"/>
    </source>
</evidence>
<protein>
    <submittedName>
        <fullName evidence="4">NAD(P)/FAD-dependent oxidoreductase</fullName>
    </submittedName>
</protein>
<dbReference type="InterPro" id="IPR023753">
    <property type="entry name" value="FAD/NAD-binding_dom"/>
</dbReference>
<dbReference type="PIRSF" id="PIRSF037495">
    <property type="entry name" value="Opine_OX_OoxA/HcnB"/>
    <property type="match status" value="1"/>
</dbReference>
<keyword evidence="1" id="KW-0560">Oxidoreductase</keyword>
<organism evidence="4 5">
    <name type="scientific">Falsochrobactrum tianjinense</name>
    <dbReference type="NCBI Taxonomy" id="2706015"/>
    <lineage>
        <taxon>Bacteria</taxon>
        <taxon>Pseudomonadati</taxon>
        <taxon>Pseudomonadota</taxon>
        <taxon>Alphaproteobacteria</taxon>
        <taxon>Hyphomicrobiales</taxon>
        <taxon>Brucellaceae</taxon>
        <taxon>Falsochrobactrum</taxon>
    </lineage>
</organism>
<feature type="domain" description="FAD/NAD(P)-binding" evidence="3">
    <location>
        <begin position="12"/>
        <end position="311"/>
    </location>
</feature>
<proteinExistence type="predicted"/>
<comment type="caution">
    <text evidence="4">The sequence shown here is derived from an EMBL/GenBank/DDBJ whole genome shotgun (WGS) entry which is preliminary data.</text>
</comment>
<gene>
    <name evidence="4" type="ORF">KUG47_09110</name>
</gene>
<dbReference type="EMBL" id="JAHRVA010000003">
    <property type="protein sequence ID" value="MBV2143657.1"/>
    <property type="molecule type" value="Genomic_DNA"/>
</dbReference>